<dbReference type="EMBL" id="JBHMBW010000019">
    <property type="protein sequence ID" value="MFB9625751.1"/>
    <property type="molecule type" value="Genomic_DNA"/>
</dbReference>
<evidence type="ECO:0000313" key="1">
    <source>
        <dbReference type="EMBL" id="MFB9625751.1"/>
    </source>
</evidence>
<dbReference type="RefSeq" id="WP_344984294.1">
    <property type="nucleotide sequence ID" value="NZ_BAAAXV010000001.1"/>
</dbReference>
<proteinExistence type="predicted"/>
<protein>
    <submittedName>
        <fullName evidence="1">Uncharacterized protein</fullName>
    </submittedName>
</protein>
<keyword evidence="2" id="KW-1185">Reference proteome</keyword>
<comment type="caution">
    <text evidence="1">The sequence shown here is derived from an EMBL/GenBank/DDBJ whole genome shotgun (WGS) entry which is preliminary data.</text>
</comment>
<dbReference type="Proteomes" id="UP001589532">
    <property type="component" value="Unassembled WGS sequence"/>
</dbReference>
<evidence type="ECO:0000313" key="2">
    <source>
        <dbReference type="Proteomes" id="UP001589532"/>
    </source>
</evidence>
<sequence length="111" mass="12565">MFFEENPAVERLKGLDEYERPTRPYSDQKFVHLALNEPIVFEILAVSTTWDVGWELVVKLSVDGKAEEVVVRSDGTPTGRPFRNPGKIYEPQVYKGSFRCEVGAPTCDPMS</sequence>
<organism evidence="1 2">
    <name type="scientific">Nonomuraea helvata</name>
    <dbReference type="NCBI Taxonomy" id="37484"/>
    <lineage>
        <taxon>Bacteria</taxon>
        <taxon>Bacillati</taxon>
        <taxon>Actinomycetota</taxon>
        <taxon>Actinomycetes</taxon>
        <taxon>Streptosporangiales</taxon>
        <taxon>Streptosporangiaceae</taxon>
        <taxon>Nonomuraea</taxon>
    </lineage>
</organism>
<accession>A0ABV5S5A8</accession>
<gene>
    <name evidence="1" type="ORF">ACFFSA_21930</name>
</gene>
<reference evidence="1 2" key="1">
    <citation type="submission" date="2024-09" db="EMBL/GenBank/DDBJ databases">
        <authorList>
            <person name="Sun Q."/>
            <person name="Mori K."/>
        </authorList>
    </citation>
    <scope>NUCLEOTIDE SEQUENCE [LARGE SCALE GENOMIC DNA]</scope>
    <source>
        <strain evidence="1 2">JCM 3143</strain>
    </source>
</reference>
<name>A0ABV5S5A8_9ACTN</name>